<organism evidence="1 2">
    <name type="scientific">Hypothenemus hampei</name>
    <name type="common">Coffee berry borer</name>
    <dbReference type="NCBI Taxonomy" id="57062"/>
    <lineage>
        <taxon>Eukaryota</taxon>
        <taxon>Metazoa</taxon>
        <taxon>Ecdysozoa</taxon>
        <taxon>Arthropoda</taxon>
        <taxon>Hexapoda</taxon>
        <taxon>Insecta</taxon>
        <taxon>Pterygota</taxon>
        <taxon>Neoptera</taxon>
        <taxon>Endopterygota</taxon>
        <taxon>Coleoptera</taxon>
        <taxon>Polyphaga</taxon>
        <taxon>Cucujiformia</taxon>
        <taxon>Curculionidae</taxon>
        <taxon>Scolytinae</taxon>
        <taxon>Hypothenemus</taxon>
    </lineage>
</organism>
<evidence type="ECO:0000313" key="2">
    <source>
        <dbReference type="Proteomes" id="UP001566132"/>
    </source>
</evidence>
<dbReference type="AlphaFoldDB" id="A0ABD1F6K1"/>
<dbReference type="Proteomes" id="UP001566132">
    <property type="component" value="Unassembled WGS sequence"/>
</dbReference>
<proteinExistence type="predicted"/>
<reference evidence="1 2" key="1">
    <citation type="submission" date="2024-05" db="EMBL/GenBank/DDBJ databases">
        <title>Genetic variation in Jamaican populations of the coffee berry borer (Hypothenemus hampei).</title>
        <authorList>
            <person name="Errbii M."/>
            <person name="Myrie A."/>
        </authorList>
    </citation>
    <scope>NUCLEOTIDE SEQUENCE [LARGE SCALE GENOMIC DNA]</scope>
    <source>
        <strain evidence="1">JA-Hopewell-2020-01-JO</strain>
        <tissue evidence="1">Whole body</tissue>
    </source>
</reference>
<sequence length="137" mass="15880">MERFSVKKVETNNILSFKIWWSKKYKKSGVSEELISRPGTSRTKRALFKISEYRDSSYSHDVAGKVVVRKYITTSVWHTFSLASYKKDVPELPTLKSYPGGRGPINGKKLDDLRTLSNYVVGYDFYSVLEKWPRTQT</sequence>
<protein>
    <submittedName>
        <fullName evidence="1">Uncharacterized protein</fullName>
    </submittedName>
</protein>
<gene>
    <name evidence="1" type="ORF">ABEB36_004615</name>
</gene>
<comment type="caution">
    <text evidence="1">The sequence shown here is derived from an EMBL/GenBank/DDBJ whole genome shotgun (WGS) entry which is preliminary data.</text>
</comment>
<name>A0ABD1F6K1_HYPHA</name>
<evidence type="ECO:0000313" key="1">
    <source>
        <dbReference type="EMBL" id="KAL1509951.1"/>
    </source>
</evidence>
<dbReference type="EMBL" id="JBDJPC010000003">
    <property type="protein sequence ID" value="KAL1509951.1"/>
    <property type="molecule type" value="Genomic_DNA"/>
</dbReference>
<keyword evidence="2" id="KW-1185">Reference proteome</keyword>
<accession>A0ABD1F6K1</accession>